<sequence>MKSLSILLGIVLLMCLVLMCYSKTESIDDVKEPQDLTVSTIPTSEPYTGLRTESYTISEDEILLLTIKIDSLNIPPEELWAVDIKPRVDYYIDSAGNFYVEHESLLPNIDDKILCGVEKYPSSVIKKSCENTLVIKTGYLLIDNEVLFQEVPSIENISRSNLWGTALLKWNTITRKN</sequence>
<reference evidence="1 2" key="1">
    <citation type="submission" date="2016-10" db="EMBL/GenBank/DDBJ databases">
        <authorList>
            <person name="de Groot N.N."/>
        </authorList>
    </citation>
    <scope>NUCLEOTIDE SEQUENCE [LARGE SCALE GENOMIC DNA]</scope>
    <source>
        <strain evidence="1 2">DSM 20678</strain>
    </source>
</reference>
<dbReference type="EMBL" id="FOXR01000064">
    <property type="protein sequence ID" value="SFQ47453.1"/>
    <property type="molecule type" value="Genomic_DNA"/>
</dbReference>
<keyword evidence="2" id="KW-1185">Reference proteome</keyword>
<dbReference type="Proteomes" id="UP000198577">
    <property type="component" value="Unassembled WGS sequence"/>
</dbReference>
<evidence type="ECO:0000313" key="2">
    <source>
        <dbReference type="Proteomes" id="UP000198577"/>
    </source>
</evidence>
<organism evidence="1 2">
    <name type="scientific">Caldicoprobacter faecalis</name>
    <dbReference type="NCBI Taxonomy" id="937334"/>
    <lineage>
        <taxon>Bacteria</taxon>
        <taxon>Bacillati</taxon>
        <taxon>Bacillota</taxon>
        <taxon>Clostridia</taxon>
        <taxon>Caldicoprobacterales</taxon>
        <taxon>Caldicoprobacteraceae</taxon>
        <taxon>Caldicoprobacter</taxon>
    </lineage>
</organism>
<dbReference type="AlphaFoldDB" id="A0A1I5YT69"/>
<protein>
    <submittedName>
        <fullName evidence="1">Uncharacterized protein</fullName>
    </submittedName>
</protein>
<name>A0A1I5YT69_9FIRM</name>
<proteinExistence type="predicted"/>
<dbReference type="RefSeq" id="WP_025746796.1">
    <property type="nucleotide sequence ID" value="NZ_FOXR01000064.1"/>
</dbReference>
<gene>
    <name evidence="1" type="ORF">SAMN05444406_1642</name>
</gene>
<evidence type="ECO:0000313" key="1">
    <source>
        <dbReference type="EMBL" id="SFQ47453.1"/>
    </source>
</evidence>
<accession>A0A1I5YT69</accession>